<comment type="pathway">
    <text evidence="1 9">Amino-acid biosynthesis; L-lysine biosynthesis via DAP pathway; DL-2,6-diaminopimelate from LL-2,6-diaminopimelate: step 1/1.</text>
</comment>
<feature type="binding site" evidence="9">
    <location>
        <position position="45"/>
    </location>
    <ligand>
        <name>substrate</name>
    </ligand>
</feature>
<feature type="active site" description="Proton acceptor" evidence="9">
    <location>
        <position position="212"/>
    </location>
</feature>
<feature type="site" description="Important for dimerization" evidence="9">
    <location>
        <position position="261"/>
    </location>
</feature>
<feature type="active site" evidence="10">
    <location>
        <position position="74"/>
    </location>
</feature>
<dbReference type="OrthoDB" id="9805408at2"/>
<feature type="binding site" evidence="9">
    <location>
        <position position="65"/>
    </location>
    <ligand>
        <name>substrate</name>
    </ligand>
</feature>
<dbReference type="Proteomes" id="UP000068905">
    <property type="component" value="Chromosome"/>
</dbReference>
<dbReference type="GO" id="GO:0009089">
    <property type="term" value="P:lysine biosynthetic process via diaminopimelate"/>
    <property type="evidence" value="ECO:0007669"/>
    <property type="project" value="UniProtKB-UniRule"/>
</dbReference>
<evidence type="ECO:0000256" key="5">
    <source>
        <dbReference type="ARBA" id="ARBA00022605"/>
    </source>
</evidence>
<keyword evidence="12" id="KW-1185">Reference proteome</keyword>
<proteinExistence type="inferred from homology"/>
<reference evidence="11 12" key="1">
    <citation type="journal article" date="2015" name="Genome Announc.">
        <title>Genome Sequence of 'Candidatus Thioglobus singularis' Strain PS1, a Mixotroph from the SUP05 Clade of Marine Gammaproteobacteria.</title>
        <authorList>
            <person name="Marshall K.T."/>
            <person name="Morris R.M."/>
        </authorList>
    </citation>
    <scope>NUCLEOTIDE SEQUENCE [LARGE SCALE GENOMIC DNA]</scope>
    <source>
        <strain evidence="11 12">PS1</strain>
    </source>
</reference>
<keyword evidence="7 9" id="KW-0413">Isomerase</keyword>
<dbReference type="GO" id="GO:0005829">
    <property type="term" value="C:cytosol"/>
    <property type="evidence" value="ECO:0007669"/>
    <property type="project" value="TreeGrafter"/>
</dbReference>
<comment type="subunit">
    <text evidence="9">Homodimer.</text>
</comment>
<dbReference type="EC" id="5.1.1.7" evidence="3 9"/>
<feature type="binding site" evidence="9">
    <location>
        <position position="154"/>
    </location>
    <ligand>
        <name>substrate</name>
    </ligand>
</feature>
<evidence type="ECO:0000313" key="12">
    <source>
        <dbReference type="Proteomes" id="UP000068905"/>
    </source>
</evidence>
<feature type="binding site" evidence="9">
    <location>
        <begin position="203"/>
        <end position="204"/>
    </location>
    <ligand>
        <name>substrate</name>
    </ligand>
</feature>
<dbReference type="PROSITE" id="PS01326">
    <property type="entry name" value="DAP_EPIMERASE"/>
    <property type="match status" value="1"/>
</dbReference>
<evidence type="ECO:0000256" key="8">
    <source>
        <dbReference type="ARBA" id="ARBA00051712"/>
    </source>
</evidence>
<dbReference type="InterPro" id="IPR001653">
    <property type="entry name" value="DAP_epimerase_DapF"/>
</dbReference>
<comment type="subcellular location">
    <subcellularLocation>
        <location evidence="9">Cytoplasm</location>
    </subcellularLocation>
</comment>
<evidence type="ECO:0000256" key="6">
    <source>
        <dbReference type="ARBA" id="ARBA00023154"/>
    </source>
</evidence>
<feature type="site" description="Could be important to modulate the pK values of the two catalytic cysteine residues" evidence="9">
    <location>
        <position position="156"/>
    </location>
</feature>
<dbReference type="Gene3D" id="3.10.310.10">
    <property type="entry name" value="Diaminopimelate Epimerase, Chain A, domain 1"/>
    <property type="match status" value="2"/>
</dbReference>
<feature type="binding site" evidence="9">
    <location>
        <position position="185"/>
    </location>
    <ligand>
        <name>substrate</name>
    </ligand>
</feature>
<dbReference type="FunFam" id="3.10.310.10:FF:000001">
    <property type="entry name" value="Diaminopimelate epimerase"/>
    <property type="match status" value="1"/>
</dbReference>
<dbReference type="NCBIfam" id="TIGR00652">
    <property type="entry name" value="DapF"/>
    <property type="match status" value="1"/>
</dbReference>
<feature type="binding site" evidence="9">
    <location>
        <begin position="213"/>
        <end position="214"/>
    </location>
    <ligand>
        <name>substrate</name>
    </ligand>
</feature>
<evidence type="ECO:0000256" key="4">
    <source>
        <dbReference type="ARBA" id="ARBA00022490"/>
    </source>
</evidence>
<dbReference type="AlphaFoldDB" id="A0A0M4LFE3"/>
<evidence type="ECO:0000256" key="3">
    <source>
        <dbReference type="ARBA" id="ARBA00013080"/>
    </source>
</evidence>
<feature type="binding site" evidence="9">
    <location>
        <position position="12"/>
    </location>
    <ligand>
        <name>substrate</name>
    </ligand>
</feature>
<dbReference type="GO" id="GO:0008837">
    <property type="term" value="F:diaminopimelate epimerase activity"/>
    <property type="evidence" value="ECO:0007669"/>
    <property type="project" value="UniProtKB-UniRule"/>
</dbReference>
<accession>A0A0M4LFE3</accession>
<sequence>MINFTKMHGLGNDFVVMNNLDGDVCLSVEEIRQLADRHFGIGFDQLLMIEPATSKSADFRYVIYNSDGTEVSQCGNGARCFALYIKKKNLSYKNPLTVETNAGLLVLNINSDDTVKVEMGMPNFEPSKIPLNLNQLSSEYNVGGHMIGSLSIGNPHAILIQDEIDNIDGIASKIQSSELFPEGVNVGFMKIINKREIQLRVVERGVGETHACGSGACAAVIHGVRQGLLDSKVIVHLNGGDATVEFDGEKVYLTGPGKFIYEGSVNLRSGFS</sequence>
<dbReference type="KEGG" id="tsn:W908_04235"/>
<dbReference type="Pfam" id="PF01678">
    <property type="entry name" value="DAP_epimerase"/>
    <property type="match status" value="2"/>
</dbReference>
<dbReference type="PANTHER" id="PTHR31689:SF0">
    <property type="entry name" value="DIAMINOPIMELATE EPIMERASE"/>
    <property type="match status" value="1"/>
</dbReference>
<keyword evidence="4 9" id="KW-0963">Cytoplasm</keyword>
<dbReference type="EMBL" id="CP006911">
    <property type="protein sequence ID" value="ALE01856.1"/>
    <property type="molecule type" value="Genomic_DNA"/>
</dbReference>
<keyword evidence="5 9" id="KW-0028">Amino-acid biosynthesis</keyword>
<evidence type="ECO:0000256" key="7">
    <source>
        <dbReference type="ARBA" id="ARBA00023235"/>
    </source>
</evidence>
<feature type="binding site" evidence="9">
    <location>
        <begin position="75"/>
        <end position="76"/>
    </location>
    <ligand>
        <name>substrate</name>
    </ligand>
</feature>
<comment type="catalytic activity">
    <reaction evidence="8 9">
        <text>(2S,6S)-2,6-diaminopimelate = meso-2,6-diaminopimelate</text>
        <dbReference type="Rhea" id="RHEA:15393"/>
        <dbReference type="ChEBI" id="CHEBI:57609"/>
        <dbReference type="ChEBI" id="CHEBI:57791"/>
        <dbReference type="EC" id="5.1.1.7"/>
    </reaction>
</comment>
<evidence type="ECO:0000256" key="9">
    <source>
        <dbReference type="HAMAP-Rule" id="MF_00197"/>
    </source>
</evidence>
<gene>
    <name evidence="9 11" type="primary">dapF</name>
    <name evidence="11" type="ORF">W908_04235</name>
</gene>
<evidence type="ECO:0000256" key="2">
    <source>
        <dbReference type="ARBA" id="ARBA00010219"/>
    </source>
</evidence>
<evidence type="ECO:0000256" key="1">
    <source>
        <dbReference type="ARBA" id="ARBA00005196"/>
    </source>
</evidence>
<name>A0A0M4LFE3_9GAMM</name>
<feature type="active site" description="Proton donor" evidence="9">
    <location>
        <position position="74"/>
    </location>
</feature>
<organism evidence="11 12">
    <name type="scientific">Candidatus Pseudothioglobus singularis PS1</name>
    <dbReference type="NCBI Taxonomy" id="1125411"/>
    <lineage>
        <taxon>Bacteria</taxon>
        <taxon>Pseudomonadati</taxon>
        <taxon>Pseudomonadota</taxon>
        <taxon>Gammaproteobacteria</taxon>
        <taxon>Candidatus Pseudothioglobaceae</taxon>
        <taxon>Candidatus Pseudothioglobus</taxon>
    </lineage>
</organism>
<comment type="similarity">
    <text evidence="2 9">Belongs to the diaminopimelate epimerase family.</text>
</comment>
<dbReference type="PATRIC" id="fig|1125411.7.peg.829"/>
<dbReference type="RefSeq" id="WP_053820059.1">
    <property type="nucleotide sequence ID" value="NZ_CP006911.1"/>
</dbReference>
<dbReference type="SUPFAM" id="SSF54506">
    <property type="entry name" value="Diaminopimelate epimerase-like"/>
    <property type="match status" value="2"/>
</dbReference>
<dbReference type="InterPro" id="IPR018510">
    <property type="entry name" value="DAP_epimerase_AS"/>
</dbReference>
<feature type="site" description="Could be important to modulate the pK values of the two catalytic cysteine residues" evidence="9">
    <location>
        <position position="203"/>
    </location>
</feature>
<protein>
    <recommendedName>
        <fullName evidence="3 9">Diaminopimelate epimerase</fullName>
        <shortName evidence="9">DAP epimerase</shortName>
        <ecNumber evidence="3 9">5.1.1.7</ecNumber>
    </recommendedName>
    <alternativeName>
        <fullName evidence="9">PLP-independent amino acid racemase</fullName>
    </alternativeName>
</protein>
<keyword evidence="6 9" id="KW-0457">Lysine biosynthesis</keyword>
<evidence type="ECO:0000313" key="11">
    <source>
        <dbReference type="EMBL" id="ALE01856.1"/>
    </source>
</evidence>
<evidence type="ECO:0000256" key="10">
    <source>
        <dbReference type="PROSITE-ProRule" id="PRU10125"/>
    </source>
</evidence>
<dbReference type="UniPathway" id="UPA00034">
    <property type="reaction ID" value="UER00025"/>
</dbReference>
<dbReference type="HAMAP" id="MF_00197">
    <property type="entry name" value="DAP_epimerase"/>
    <property type="match status" value="1"/>
</dbReference>
<dbReference type="STRING" id="1125411.W908_04235"/>
<comment type="function">
    <text evidence="9">Catalyzes the stereoinversion of LL-2,6-diaminopimelate (L,L-DAP) to meso-diaminopimelate (meso-DAP), a precursor of L-lysine and an essential component of the bacterial peptidoglycan.</text>
</comment>
<dbReference type="PANTHER" id="PTHR31689">
    <property type="entry name" value="DIAMINOPIMELATE EPIMERASE, CHLOROPLASTIC"/>
    <property type="match status" value="1"/>
</dbReference>